<feature type="transmembrane region" description="Helical" evidence="1">
    <location>
        <begin position="20"/>
        <end position="42"/>
    </location>
</feature>
<dbReference type="EMBL" id="CP117522">
    <property type="protein sequence ID" value="WNF01486.1"/>
    <property type="molecule type" value="Genomic_DNA"/>
</dbReference>
<evidence type="ECO:0000256" key="1">
    <source>
        <dbReference type="SAM" id="Phobius"/>
    </source>
</evidence>
<dbReference type="RefSeq" id="WP_311039799.1">
    <property type="nucleotide sequence ID" value="NZ_CP117522.1"/>
</dbReference>
<accession>A0ABY9VFJ4</accession>
<gene>
    <name evidence="3" type="ORF">PS467_09390</name>
</gene>
<keyword evidence="4" id="KW-1185">Reference proteome</keyword>
<evidence type="ECO:0000313" key="4">
    <source>
        <dbReference type="Proteomes" id="UP001305606"/>
    </source>
</evidence>
<name>A0ABY9VFJ4_9ACTN</name>
<evidence type="ECO:0000313" key="3">
    <source>
        <dbReference type="EMBL" id="WNF01486.1"/>
    </source>
</evidence>
<keyword evidence="1" id="KW-0472">Membrane</keyword>
<organism evidence="3 4">
    <name type="scientific">Streptomyces luomodiensis</name>
    <dbReference type="NCBI Taxonomy" id="3026192"/>
    <lineage>
        <taxon>Bacteria</taxon>
        <taxon>Bacillati</taxon>
        <taxon>Actinomycetota</taxon>
        <taxon>Actinomycetes</taxon>
        <taxon>Kitasatosporales</taxon>
        <taxon>Streptomycetaceae</taxon>
        <taxon>Streptomyces</taxon>
    </lineage>
</organism>
<proteinExistence type="predicted"/>
<reference evidence="3 4" key="1">
    <citation type="submission" date="2023-02" db="EMBL/GenBank/DDBJ databases">
        <title>Streptomyces sp. SCA4-21 with antifungal activity against Fusarium oxysporum f. sp. cubense, Streptomyces sp. SCA2-17 with antifungal activity against Fusarium oxysporum f. sp. cubense.</title>
        <authorList>
            <person name="Qi D."/>
        </authorList>
    </citation>
    <scope>NUCLEOTIDE SEQUENCE [LARGE SCALE GENOMIC DNA]</scope>
    <source>
        <strain evidence="3 4">SCA4-21</strain>
    </source>
</reference>
<keyword evidence="1" id="KW-0812">Transmembrane</keyword>
<feature type="domain" description="TadE-like" evidence="2">
    <location>
        <begin position="13"/>
        <end position="53"/>
    </location>
</feature>
<dbReference type="Pfam" id="PF07811">
    <property type="entry name" value="TadE"/>
    <property type="match status" value="1"/>
</dbReference>
<sequence>MPHRLREVHADRGAATTQLVIVVPTLLVLAILVVQFALAWHARHIAQYTAERALAAARVQHGSAAAGQTQALRSLSQLGTHVLTSPSVTVRRTSTQATVRVQGKVMPVLPGLRLTASGTASGAVERITLPAGEHS</sequence>
<evidence type="ECO:0000259" key="2">
    <source>
        <dbReference type="Pfam" id="PF07811"/>
    </source>
</evidence>
<keyword evidence="1" id="KW-1133">Transmembrane helix</keyword>
<dbReference type="Proteomes" id="UP001305606">
    <property type="component" value="Chromosome"/>
</dbReference>
<protein>
    <submittedName>
        <fullName evidence="3">Pilus assembly protein</fullName>
    </submittedName>
</protein>
<dbReference type="InterPro" id="IPR012495">
    <property type="entry name" value="TadE-like_dom"/>
</dbReference>